<keyword evidence="7 8" id="KW-0998">Cell outer membrane</keyword>
<gene>
    <name evidence="13" type="ORF">E7746_13435</name>
</gene>
<proteinExistence type="inferred from homology"/>
<dbReference type="GO" id="GO:0009279">
    <property type="term" value="C:cell outer membrane"/>
    <property type="evidence" value="ECO:0007669"/>
    <property type="project" value="UniProtKB-SubCell"/>
</dbReference>
<comment type="subcellular location">
    <subcellularLocation>
        <location evidence="1 8">Cell outer membrane</location>
        <topology evidence="1 8">Multi-pass membrane protein</topology>
    </subcellularLocation>
</comment>
<dbReference type="InterPro" id="IPR023997">
    <property type="entry name" value="TonB-dep_OMP_SusC/RagA_CS"/>
</dbReference>
<dbReference type="SUPFAM" id="SSF56935">
    <property type="entry name" value="Porins"/>
    <property type="match status" value="1"/>
</dbReference>
<dbReference type="InterPro" id="IPR037066">
    <property type="entry name" value="Plug_dom_sf"/>
</dbReference>
<evidence type="ECO:0000256" key="8">
    <source>
        <dbReference type="PROSITE-ProRule" id="PRU01360"/>
    </source>
</evidence>
<dbReference type="InterPro" id="IPR036942">
    <property type="entry name" value="Beta-barrel_TonB_sf"/>
</dbReference>
<sequence length="1025" mass="112258">MTRKAWIVAVMVLCFSFPALAQTITVTGTVTDATGEPLIGASVIAKGTSVGAATDFDGNYSLSVDPKATLIVSYVGYDTQEIPVDGRTNINVVLKENSVMLNEVVAIGYGSVKKSDATGAVSAIKPSEVQAGLATSAQDLLVGRSPGVVVTTNGGQPEGGASIQIRGGASLSASNEPLIVIDGVPMDTKGTLGSSNPMSLVNPENIESMTILKDASATAIFGSRASNGVIIITTKKGSSGAPVVNFAANMYINTPRNYVDMMNASEFSSFILTRYGEGSSQVNALGDANTNWQKEVLRTTVSSDYNLSVGGTYKVLPYRVSVSYTNNNGIVNTTKMDRATVGINLSPKFFDGLLSVNANVRGAYINNRFFDGSALGASVSFNPTLPVYAPEGNVFNNYTTYVGTRVARPTDAGSSINTIQTLNPVSLINEYNSSSKVYQSIGNLQLDLAMPFLRELHANLNLGYDLSRSNVNNIWAANSPMSWKNGSDLLLPDPDNPAVMKIQNVKDGEGRYFHEHQVKANLLLDFYLNYKKDFDAISSNLDATAGYSWQSFRWQGNSFTQVNTGEHKGFQAYPTNYYRNDLKLVSFFGRINYTFMDRYLATVTLRQDGTSRFSKNHRWGTFPSVSLAWRIIDEAFMEPTRSVLSDLKIRASWGITGQQDIGDDFFPYMPIYTIGNNGNSAPNTTAYPNIIPDGKGGFINVIKPNGYNSDIKWEETTTWNFGIDFGFLNNRIAGNLEVYKRKTKDLLTWATVPAGSNLTNAMNTNIGDLENTGIEFNINTRPIVTRDFTWTSDFNISWNKNKITKLTDGDDPGYFIATGGISAGTGTNIQAHMVGHPAYSFYVYQQVYDVNGDPIEGQFVDRNGDGQITEADKYIYHSRDPKVVFTWNNTFNYKNWDFGMVLRANIGNWVYNDFEAANTSISSTSSAPLSNLMSNRFLFNDLGVRGVQSDYFVRNASFLRCDNITIGYTWPNLLNDALRLRLYGAVQNPFVITKYNGLDPEVFGGIDNAVYPRPVTVSFGIVAQF</sequence>
<dbReference type="RefSeq" id="WP_136411134.1">
    <property type="nucleotide sequence ID" value="NZ_CP039393.1"/>
</dbReference>
<keyword evidence="2 8" id="KW-0813">Transport</keyword>
<keyword evidence="6 8" id="KW-0472">Membrane</keyword>
<evidence type="ECO:0000256" key="5">
    <source>
        <dbReference type="ARBA" id="ARBA00023077"/>
    </source>
</evidence>
<evidence type="ECO:0000313" key="14">
    <source>
        <dbReference type="Proteomes" id="UP000297031"/>
    </source>
</evidence>
<evidence type="ECO:0000313" key="13">
    <source>
        <dbReference type="EMBL" id="QCD36807.1"/>
    </source>
</evidence>
<dbReference type="AlphaFoldDB" id="A0A4P7VR46"/>
<dbReference type="Gene3D" id="2.170.130.10">
    <property type="entry name" value="TonB-dependent receptor, plug domain"/>
    <property type="match status" value="1"/>
</dbReference>
<evidence type="ECO:0000259" key="12">
    <source>
        <dbReference type="Pfam" id="PF07715"/>
    </source>
</evidence>
<evidence type="ECO:0000256" key="10">
    <source>
        <dbReference type="SAM" id="SignalP"/>
    </source>
</evidence>
<evidence type="ECO:0000256" key="9">
    <source>
        <dbReference type="RuleBase" id="RU003357"/>
    </source>
</evidence>
<feature type="chain" id="PRO_5020179517" evidence="10">
    <location>
        <begin position="22"/>
        <end position="1025"/>
    </location>
</feature>
<keyword evidence="10" id="KW-0732">Signal</keyword>
<dbReference type="InterPro" id="IPR012910">
    <property type="entry name" value="Plug_dom"/>
</dbReference>
<evidence type="ECO:0000256" key="4">
    <source>
        <dbReference type="ARBA" id="ARBA00022692"/>
    </source>
</evidence>
<evidence type="ECO:0000256" key="2">
    <source>
        <dbReference type="ARBA" id="ARBA00022448"/>
    </source>
</evidence>
<dbReference type="PROSITE" id="PS52016">
    <property type="entry name" value="TONB_DEPENDENT_REC_3"/>
    <property type="match status" value="1"/>
</dbReference>
<dbReference type="OrthoDB" id="9768177at2"/>
<feature type="domain" description="TonB-dependent receptor-like beta-barrel" evidence="11">
    <location>
        <begin position="396"/>
        <end position="855"/>
    </location>
</feature>
<evidence type="ECO:0000256" key="3">
    <source>
        <dbReference type="ARBA" id="ARBA00022452"/>
    </source>
</evidence>
<dbReference type="NCBIfam" id="TIGR04057">
    <property type="entry name" value="SusC_RagA_signa"/>
    <property type="match status" value="1"/>
</dbReference>
<dbReference type="InterPro" id="IPR000531">
    <property type="entry name" value="Beta-barrel_TonB"/>
</dbReference>
<evidence type="ECO:0000256" key="1">
    <source>
        <dbReference type="ARBA" id="ARBA00004571"/>
    </source>
</evidence>
<dbReference type="InterPro" id="IPR008969">
    <property type="entry name" value="CarboxyPept-like_regulatory"/>
</dbReference>
<dbReference type="NCBIfam" id="TIGR04056">
    <property type="entry name" value="OMP_RagA_SusC"/>
    <property type="match status" value="1"/>
</dbReference>
<organism evidence="13 14">
    <name type="scientific">Muribaculum gordoncarteri</name>
    <dbReference type="NCBI Taxonomy" id="2530390"/>
    <lineage>
        <taxon>Bacteria</taxon>
        <taxon>Pseudomonadati</taxon>
        <taxon>Bacteroidota</taxon>
        <taxon>Bacteroidia</taxon>
        <taxon>Bacteroidales</taxon>
        <taxon>Muribaculaceae</taxon>
        <taxon>Muribaculum</taxon>
    </lineage>
</organism>
<accession>A0A4P7VR46</accession>
<evidence type="ECO:0000256" key="6">
    <source>
        <dbReference type="ARBA" id="ARBA00023136"/>
    </source>
</evidence>
<keyword evidence="3 8" id="KW-1134">Transmembrane beta strand</keyword>
<keyword evidence="5 9" id="KW-0798">TonB box</keyword>
<protein>
    <submittedName>
        <fullName evidence="13">TonB-dependent receptor</fullName>
    </submittedName>
</protein>
<comment type="similarity">
    <text evidence="8 9">Belongs to the TonB-dependent receptor family.</text>
</comment>
<feature type="domain" description="TonB-dependent receptor plug" evidence="12">
    <location>
        <begin position="114"/>
        <end position="229"/>
    </location>
</feature>
<dbReference type="Pfam" id="PF00593">
    <property type="entry name" value="TonB_dep_Rec_b-barrel"/>
    <property type="match status" value="1"/>
</dbReference>
<dbReference type="Pfam" id="PF07715">
    <property type="entry name" value="Plug"/>
    <property type="match status" value="1"/>
</dbReference>
<reference evidence="13 14" key="1">
    <citation type="submission" date="2019-02" db="EMBL/GenBank/DDBJ databases">
        <title>Isolation and identification of novel species under the genus Muribaculum.</title>
        <authorList>
            <person name="Miyake S."/>
            <person name="Ding Y."/>
            <person name="Low A."/>
            <person name="Soh M."/>
            <person name="Seedorf H."/>
        </authorList>
    </citation>
    <scope>NUCLEOTIDE SEQUENCE [LARGE SCALE GENOMIC DNA]</scope>
    <source>
        <strain evidence="13 14">TLL-A4</strain>
    </source>
</reference>
<dbReference type="SUPFAM" id="SSF49464">
    <property type="entry name" value="Carboxypeptidase regulatory domain-like"/>
    <property type="match status" value="1"/>
</dbReference>
<dbReference type="Gene3D" id="2.60.40.1120">
    <property type="entry name" value="Carboxypeptidase-like, regulatory domain"/>
    <property type="match status" value="1"/>
</dbReference>
<dbReference type="Proteomes" id="UP000297031">
    <property type="component" value="Chromosome"/>
</dbReference>
<keyword evidence="13" id="KW-0675">Receptor</keyword>
<dbReference type="Gene3D" id="2.40.170.20">
    <property type="entry name" value="TonB-dependent receptor, beta-barrel domain"/>
    <property type="match status" value="1"/>
</dbReference>
<name>A0A4P7VR46_9BACT</name>
<dbReference type="Pfam" id="PF13715">
    <property type="entry name" value="CarbopepD_reg_2"/>
    <property type="match status" value="1"/>
</dbReference>
<evidence type="ECO:0000256" key="7">
    <source>
        <dbReference type="ARBA" id="ARBA00023237"/>
    </source>
</evidence>
<keyword evidence="4 8" id="KW-0812">Transmembrane</keyword>
<dbReference type="KEGG" id="mgod:E7746_13435"/>
<keyword evidence="14" id="KW-1185">Reference proteome</keyword>
<feature type="signal peptide" evidence="10">
    <location>
        <begin position="1"/>
        <end position="21"/>
    </location>
</feature>
<dbReference type="InterPro" id="IPR039426">
    <property type="entry name" value="TonB-dep_rcpt-like"/>
</dbReference>
<dbReference type="InterPro" id="IPR023996">
    <property type="entry name" value="TonB-dep_OMP_SusC/RagA"/>
</dbReference>
<evidence type="ECO:0000259" key="11">
    <source>
        <dbReference type="Pfam" id="PF00593"/>
    </source>
</evidence>
<dbReference type="FunFam" id="2.60.40.1120:FF:000003">
    <property type="entry name" value="Outer membrane protein Omp121"/>
    <property type="match status" value="1"/>
</dbReference>
<dbReference type="EMBL" id="CP039393">
    <property type="protein sequence ID" value="QCD36807.1"/>
    <property type="molecule type" value="Genomic_DNA"/>
</dbReference>